<evidence type="ECO:0000313" key="8">
    <source>
        <dbReference type="EMBL" id="AWU77503.1"/>
    </source>
</evidence>
<keyword evidence="4 6" id="KW-1133">Transmembrane helix</keyword>
<evidence type="ECO:0000313" key="13">
    <source>
        <dbReference type="Proteomes" id="UP000249293"/>
    </source>
</evidence>
<protein>
    <submittedName>
        <fullName evidence="9">Ethionine resistance-conferring protein 1</fullName>
    </submittedName>
    <submittedName>
        <fullName evidence="7">Putative MATE family drug/sodium antiporter</fullName>
    </submittedName>
</protein>
<dbReference type="InterPro" id="IPR045069">
    <property type="entry name" value="MATE_euk"/>
</dbReference>
<evidence type="ECO:0000313" key="12">
    <source>
        <dbReference type="Proteomes" id="UP000195871"/>
    </source>
</evidence>
<dbReference type="GO" id="GO:1990961">
    <property type="term" value="P:xenobiotic detoxification by transmembrane export across the plasma membrane"/>
    <property type="evidence" value="ECO:0007669"/>
    <property type="project" value="InterPro"/>
</dbReference>
<evidence type="ECO:0000256" key="2">
    <source>
        <dbReference type="ARBA" id="ARBA00010199"/>
    </source>
</evidence>
<feature type="transmembrane region" description="Helical" evidence="6">
    <location>
        <begin position="283"/>
        <end position="311"/>
    </location>
</feature>
<keyword evidence="13" id="KW-1185">Reference proteome</keyword>
<reference evidence="7" key="1">
    <citation type="submission" date="2012-08" db="EMBL/GenBank/DDBJ databases">
        <title>The novel Candida krusei ATP-binding cassette transporter ABC11 forms a pair of closely linked tandem-duplicated genes with the highly homologous multidrug efflux transporter ABC1.</title>
        <authorList>
            <person name="Lamping E."/>
            <person name="Zhu J.-Y."/>
            <person name="Niimi M."/>
            <person name="Cannon R.D."/>
        </authorList>
    </citation>
    <scope>NUCLEOTIDE SEQUENCE</scope>
    <source>
        <strain evidence="7">89021</strain>
    </source>
</reference>
<feature type="transmembrane region" description="Helical" evidence="6">
    <location>
        <begin position="323"/>
        <end position="347"/>
    </location>
</feature>
<evidence type="ECO:0000313" key="10">
    <source>
        <dbReference type="EMBL" id="OUT22480.1"/>
    </source>
</evidence>
<dbReference type="EMBL" id="NHMM01000003">
    <property type="protein sequence ID" value="OUT22480.1"/>
    <property type="molecule type" value="Genomic_DNA"/>
</dbReference>
<evidence type="ECO:0000313" key="9">
    <source>
        <dbReference type="EMBL" id="ONH74624.1"/>
    </source>
</evidence>
<feature type="transmembrane region" description="Helical" evidence="6">
    <location>
        <begin position="209"/>
        <end position="228"/>
    </location>
</feature>
<reference evidence="11" key="2">
    <citation type="journal article" date="2017" name="Genome Announc.">
        <title>Genome sequences of Cyberlindnera fabianii 65, Pichia kudriavzevii 129, and Saccharomyces cerevisiae 131 isolated from fermented masau fruits in Zimbabwe.</title>
        <authorList>
            <person name="van Rijswijck I.M.H."/>
            <person name="Derks M.F.L."/>
            <person name="Abee T."/>
            <person name="de Ridder D."/>
            <person name="Smid E.J."/>
        </authorList>
    </citation>
    <scope>NUCLEOTIDE SEQUENCE [LARGE SCALE GENOMIC DNA]</scope>
    <source>
        <strain evidence="11">129</strain>
    </source>
</reference>
<gene>
    <name evidence="9" type="ORF">BOH78_2237</name>
    <name evidence="8" type="ORF">C5L36_0D02450</name>
    <name evidence="10" type="ORF">CAS74_002218</name>
</gene>
<feature type="transmembrane region" description="Helical" evidence="6">
    <location>
        <begin position="465"/>
        <end position="487"/>
    </location>
</feature>
<dbReference type="CDD" id="cd13132">
    <property type="entry name" value="MATE_eukaryotic"/>
    <property type="match status" value="1"/>
</dbReference>
<dbReference type="Proteomes" id="UP000249293">
    <property type="component" value="Chromosome 4"/>
</dbReference>
<dbReference type="STRING" id="4909.K7W4J7"/>
<evidence type="ECO:0000313" key="11">
    <source>
        <dbReference type="Proteomes" id="UP000189274"/>
    </source>
</evidence>
<dbReference type="AlphaFoldDB" id="K7W4J7"/>
<dbReference type="EMBL" id="JX679710">
    <property type="protein sequence ID" value="AFW90188.1"/>
    <property type="molecule type" value="Genomic_DNA"/>
</dbReference>
<dbReference type="OrthoDB" id="2126698at2759"/>
<dbReference type="GO" id="GO:0016020">
    <property type="term" value="C:membrane"/>
    <property type="evidence" value="ECO:0007669"/>
    <property type="project" value="UniProtKB-SubCell"/>
</dbReference>
<dbReference type="GO" id="GO:0042910">
    <property type="term" value="F:xenobiotic transmembrane transporter activity"/>
    <property type="evidence" value="ECO:0007669"/>
    <property type="project" value="InterPro"/>
</dbReference>
<dbReference type="EMBL" id="CP028776">
    <property type="protein sequence ID" value="AWU77503.1"/>
    <property type="molecule type" value="Genomic_DNA"/>
</dbReference>
<keyword evidence="3 6" id="KW-0812">Transmembrane</keyword>
<dbReference type="EMBL" id="MQVM01000009">
    <property type="protein sequence ID" value="ONH74624.1"/>
    <property type="molecule type" value="Genomic_DNA"/>
</dbReference>
<feature type="transmembrane region" description="Helical" evidence="6">
    <location>
        <begin position="133"/>
        <end position="153"/>
    </location>
</feature>
<keyword evidence="5 6" id="KW-0472">Membrane</keyword>
<dbReference type="InterPro" id="IPR002528">
    <property type="entry name" value="MATE_fam"/>
</dbReference>
<feature type="transmembrane region" description="Helical" evidence="6">
    <location>
        <begin position="240"/>
        <end position="262"/>
    </location>
</feature>
<reference evidence="9" key="3">
    <citation type="submission" date="2017-01" db="EMBL/GenBank/DDBJ databases">
        <authorList>
            <person name="Mah S.A."/>
            <person name="Swanson W.J."/>
            <person name="Moy G.W."/>
            <person name="Vacquier V.D."/>
        </authorList>
    </citation>
    <scope>NUCLEOTIDE SEQUENCE [LARGE SCALE GENOMIC DNA]</scope>
    <source>
        <strain evidence="9">129</strain>
    </source>
</reference>
<reference evidence="10 12" key="4">
    <citation type="submission" date="2017-05" db="EMBL/GenBank/DDBJ databases">
        <title>The Genome Sequence of Candida krusei Ckrusei653.</title>
        <authorList>
            <person name="Cuomo C."/>
            <person name="Forche A."/>
            <person name="Young S."/>
            <person name="Abouelleil A."/>
            <person name="Cao P."/>
            <person name="Chapman S."/>
            <person name="Cusick C."/>
            <person name="Shea T."/>
            <person name="Nusbaum C."/>
            <person name="Birren B."/>
        </authorList>
    </citation>
    <scope>NUCLEOTIDE SEQUENCE [LARGE SCALE GENOMIC DNA]</scope>
    <source>
        <strain evidence="10 12">Ckrusei653</strain>
    </source>
</reference>
<sequence length="503" mass="56647">MSDSESLVLDIPEPYTGPIDINTTCDEEDHLLLEELDFVPLHPVTTTTSHELYYLLTNSVPLFFTFFFQYSIQILIPTYFSSRIGPLEMSSCTLSITTWYLTGPVMVNGFTSALDTLCSTAFGAQHYHRVGQYYVKCTIVLLILLIPSMYFWSHAGSFFQRITSFKGSQNQELAALCASFISVFTYVAPAIGIFECTKRFLQSQCKFSVPTRIVIGGIPISILFNMTIPKFLDSNSLHKAPAISFVFTYWIMTIALVSYMFFVDGYQCLPTIEGIKAWTVKSFVKSSFVFFQLGVPGVIMILSEAFAFQIITFLSTSFPKSQLAAQSIISTLASLAFQPPFAVGICCSTRIANIIGAKSENYKPAMKAIYILMIGLSIFNFSWFFFLRNRITSLFTNDPEILDIAQRLAIIIAINQFLDCFNILCAAVLRGQGRQRIGSLLSLTTYYLIGIPLELFFAFKLDWKIYGLWIGLAIGVNFLSLLEMVIVNHSNWNNIIKESRKRS</sequence>
<reference evidence="8 13" key="5">
    <citation type="submission" date="2018-06" db="EMBL/GenBank/DDBJ databases">
        <title>Population genomics shows no distinction between pathogenic Candida krusei and environmental Pichia kudriavzevii: One species, four names.</title>
        <authorList>
            <person name="Douglass A.P."/>
            <person name="Offei B."/>
            <person name="Braun-Galleani S."/>
            <person name="Coughlan A.Y."/>
            <person name="Martos A."/>
            <person name="Ortiz-Merino R.A."/>
            <person name="Byrne K.P."/>
            <person name="Wolfe K.H."/>
        </authorList>
    </citation>
    <scope>NUCLEOTIDE SEQUENCE [LARGE SCALE GENOMIC DNA]</scope>
    <source>
        <strain evidence="8 13">CBS573</strain>
    </source>
</reference>
<proteinExistence type="inferred from homology"/>
<comment type="similarity">
    <text evidence="2">Belongs to the multi antimicrobial extrusion (MATE) (TC 2.A.66.1) family.</text>
</comment>
<feature type="transmembrane region" description="Helical" evidence="6">
    <location>
        <begin position="440"/>
        <end position="459"/>
    </location>
</feature>
<comment type="subcellular location">
    <subcellularLocation>
        <location evidence="1">Membrane</location>
        <topology evidence="1">Multi-pass membrane protein</topology>
    </subcellularLocation>
</comment>
<evidence type="ECO:0000256" key="3">
    <source>
        <dbReference type="ARBA" id="ARBA00022692"/>
    </source>
</evidence>
<dbReference type="Proteomes" id="UP000195871">
    <property type="component" value="Unassembled WGS sequence"/>
</dbReference>
<organism evidence="7">
    <name type="scientific">Pichia kudriavzevii</name>
    <name type="common">Yeast</name>
    <name type="synonym">Issatchenkia orientalis</name>
    <dbReference type="NCBI Taxonomy" id="4909"/>
    <lineage>
        <taxon>Eukaryota</taxon>
        <taxon>Fungi</taxon>
        <taxon>Dikarya</taxon>
        <taxon>Ascomycota</taxon>
        <taxon>Saccharomycotina</taxon>
        <taxon>Pichiomycetes</taxon>
        <taxon>Pichiales</taxon>
        <taxon>Pichiaceae</taxon>
        <taxon>Pichia</taxon>
    </lineage>
</organism>
<feature type="transmembrane region" description="Helical" evidence="6">
    <location>
        <begin position="407"/>
        <end position="428"/>
    </location>
</feature>
<evidence type="ECO:0000256" key="5">
    <source>
        <dbReference type="ARBA" id="ARBA00023136"/>
    </source>
</evidence>
<evidence type="ECO:0000256" key="6">
    <source>
        <dbReference type="SAM" id="Phobius"/>
    </source>
</evidence>
<feature type="transmembrane region" description="Helical" evidence="6">
    <location>
        <begin position="60"/>
        <end position="80"/>
    </location>
</feature>
<name>K7W4J7_PICKU</name>
<dbReference type="Proteomes" id="UP000189274">
    <property type="component" value="Unassembled WGS sequence"/>
</dbReference>
<evidence type="ECO:0000256" key="4">
    <source>
        <dbReference type="ARBA" id="ARBA00022989"/>
    </source>
</evidence>
<dbReference type="VEuPathDB" id="FungiDB:C5L36_0D02450"/>
<dbReference type="GO" id="GO:0015297">
    <property type="term" value="F:antiporter activity"/>
    <property type="evidence" value="ECO:0007669"/>
    <property type="project" value="InterPro"/>
</dbReference>
<feature type="transmembrane region" description="Helical" evidence="6">
    <location>
        <begin position="173"/>
        <end position="197"/>
    </location>
</feature>
<dbReference type="Pfam" id="PF01554">
    <property type="entry name" value="MatE"/>
    <property type="match status" value="2"/>
</dbReference>
<dbReference type="PANTHER" id="PTHR11206">
    <property type="entry name" value="MULTIDRUG RESISTANCE PROTEIN"/>
    <property type="match status" value="1"/>
</dbReference>
<feature type="transmembrane region" description="Helical" evidence="6">
    <location>
        <begin position="368"/>
        <end position="387"/>
    </location>
</feature>
<evidence type="ECO:0000313" key="7">
    <source>
        <dbReference type="EMBL" id="AFW90188.1"/>
    </source>
</evidence>
<accession>K7W4J7</accession>
<evidence type="ECO:0000256" key="1">
    <source>
        <dbReference type="ARBA" id="ARBA00004141"/>
    </source>
</evidence>